<dbReference type="InterPro" id="IPR057136">
    <property type="entry name" value="At2g35280_TPR_dom"/>
</dbReference>
<evidence type="ECO:0000313" key="3">
    <source>
        <dbReference type="Proteomes" id="UP000823674"/>
    </source>
</evidence>
<evidence type="ECO:0000313" key="2">
    <source>
        <dbReference type="EMBL" id="KAG5393607.1"/>
    </source>
</evidence>
<organism evidence="2 3">
    <name type="scientific">Brassica rapa subsp. trilocularis</name>
    <dbReference type="NCBI Taxonomy" id="1813537"/>
    <lineage>
        <taxon>Eukaryota</taxon>
        <taxon>Viridiplantae</taxon>
        <taxon>Streptophyta</taxon>
        <taxon>Embryophyta</taxon>
        <taxon>Tracheophyta</taxon>
        <taxon>Spermatophyta</taxon>
        <taxon>Magnoliopsida</taxon>
        <taxon>eudicotyledons</taxon>
        <taxon>Gunneridae</taxon>
        <taxon>Pentapetalae</taxon>
        <taxon>rosids</taxon>
        <taxon>malvids</taxon>
        <taxon>Brassicales</taxon>
        <taxon>Brassicaceae</taxon>
        <taxon>Brassiceae</taxon>
        <taxon>Brassica</taxon>
    </lineage>
</organism>
<sequence length="228" mass="26522">MEFFPLLELPEEIQAVVVERAARNSIQDLFGLKTSSRSMKALAERRGVYHFLDVLSVPWGLNMPSELLKACYDEGNPSTLYIKGVQFFYSLDLHEEGLSLMKRAADAGYERAVYTHVITQAICEGEGKCQCANLVQRQFHCLWHIDVTKDDNMCNRCFWIKELGLFLRDFEPISLLRDTRKWRRCNVSKLIFLCYLLFQYVSRENIEKLMATEFDHAHNNGLDLHWSG</sequence>
<proteinExistence type="predicted"/>
<feature type="domain" description="At2g35280-like TPR" evidence="1">
    <location>
        <begin position="57"/>
        <end position="127"/>
    </location>
</feature>
<dbReference type="Pfam" id="PF23310">
    <property type="entry name" value="TPR_27"/>
    <property type="match status" value="1"/>
</dbReference>
<keyword evidence="3" id="KW-1185">Reference proteome</keyword>
<reference evidence="2 3" key="1">
    <citation type="submission" date="2021-03" db="EMBL/GenBank/DDBJ databases">
        <authorList>
            <person name="King G.J."/>
            <person name="Bancroft I."/>
            <person name="Baten A."/>
            <person name="Bloomfield J."/>
            <person name="Borpatragohain P."/>
            <person name="He Z."/>
            <person name="Irish N."/>
            <person name="Irwin J."/>
            <person name="Liu K."/>
            <person name="Mauleon R.P."/>
            <person name="Moore J."/>
            <person name="Morris R."/>
            <person name="Ostergaard L."/>
            <person name="Wang B."/>
            <person name="Wells R."/>
        </authorList>
    </citation>
    <scope>NUCLEOTIDE SEQUENCE [LARGE SCALE GENOMIC DNA]</scope>
    <source>
        <strain evidence="2">R-o-18</strain>
        <tissue evidence="2">Leaf</tissue>
    </source>
</reference>
<dbReference type="EMBL" id="JADBGQ010000006">
    <property type="protein sequence ID" value="KAG5393607.1"/>
    <property type="molecule type" value="Genomic_DNA"/>
</dbReference>
<dbReference type="InterPro" id="IPR040338">
    <property type="entry name" value="At1g67623-like"/>
</dbReference>
<protein>
    <recommendedName>
        <fullName evidence="1">At2g35280-like TPR domain-containing protein</fullName>
    </recommendedName>
</protein>
<dbReference type="PANTHER" id="PTHR33784:SF23">
    <property type="entry name" value="F-BOX DOMAIN-CONTAINING PROTEIN"/>
    <property type="match status" value="1"/>
</dbReference>
<accession>A0ABQ7M493</accession>
<gene>
    <name evidence="2" type="primary">A06g506170.1_BraROA</name>
    <name evidence="2" type="ORF">IGI04_023570</name>
</gene>
<dbReference type="Proteomes" id="UP000823674">
    <property type="component" value="Chromosome A06"/>
</dbReference>
<dbReference type="PANTHER" id="PTHR33784">
    <property type="entry name" value="OS05G0482100 PROTEIN"/>
    <property type="match status" value="1"/>
</dbReference>
<evidence type="ECO:0000259" key="1">
    <source>
        <dbReference type="Pfam" id="PF23310"/>
    </source>
</evidence>
<comment type="caution">
    <text evidence="2">The sequence shown here is derived from an EMBL/GenBank/DDBJ whole genome shotgun (WGS) entry which is preliminary data.</text>
</comment>
<name>A0ABQ7M493_BRACM</name>